<evidence type="ECO:0000256" key="1">
    <source>
        <dbReference type="SAM" id="SignalP"/>
    </source>
</evidence>
<reference evidence="2" key="1">
    <citation type="submission" date="2013-05" db="EMBL/GenBank/DDBJ databases">
        <authorList>
            <person name="Yim A.K.Y."/>
            <person name="Chan T.F."/>
            <person name="Ji K.M."/>
            <person name="Liu X.Y."/>
            <person name="Zhou J.W."/>
            <person name="Li R.Q."/>
            <person name="Yang K.Y."/>
            <person name="Li J."/>
            <person name="Li M."/>
            <person name="Law P.T.W."/>
            <person name="Wu Y.L."/>
            <person name="Cai Z.L."/>
            <person name="Qin H."/>
            <person name="Bao Y."/>
            <person name="Leung R.K.K."/>
            <person name="Ng P.K.S."/>
            <person name="Zou J."/>
            <person name="Zhong X.J."/>
            <person name="Ran P.X."/>
            <person name="Zhong N.S."/>
            <person name="Liu Z.G."/>
            <person name="Tsui S.K.W."/>
        </authorList>
    </citation>
    <scope>NUCLEOTIDE SEQUENCE</scope>
    <source>
        <strain evidence="2">Derf</strain>
        <tissue evidence="2">Whole organism</tissue>
    </source>
</reference>
<organism evidence="2 3">
    <name type="scientific">Dermatophagoides farinae</name>
    <name type="common">American house dust mite</name>
    <dbReference type="NCBI Taxonomy" id="6954"/>
    <lineage>
        <taxon>Eukaryota</taxon>
        <taxon>Metazoa</taxon>
        <taxon>Ecdysozoa</taxon>
        <taxon>Arthropoda</taxon>
        <taxon>Chelicerata</taxon>
        <taxon>Arachnida</taxon>
        <taxon>Acari</taxon>
        <taxon>Acariformes</taxon>
        <taxon>Sarcoptiformes</taxon>
        <taxon>Astigmata</taxon>
        <taxon>Psoroptidia</taxon>
        <taxon>Analgoidea</taxon>
        <taxon>Pyroglyphidae</taxon>
        <taxon>Dermatophagoidinae</taxon>
        <taxon>Dermatophagoides</taxon>
    </lineage>
</organism>
<protein>
    <submittedName>
        <fullName evidence="2">Uncharacterized protein</fullName>
    </submittedName>
</protein>
<reference evidence="2" key="2">
    <citation type="journal article" date="2022" name="Res Sq">
        <title>Comparative Genomics Reveals Insights into the Divergent Evolution of Astigmatic Mites and Household Pest Adaptations.</title>
        <authorList>
            <person name="Xiong Q."/>
            <person name="Wan A.T.-Y."/>
            <person name="Liu X.-Y."/>
            <person name="Fung C.S.-H."/>
            <person name="Xiao X."/>
            <person name="Malainual N."/>
            <person name="Hou J."/>
            <person name="Wang L."/>
            <person name="Wang M."/>
            <person name="Yang K."/>
            <person name="Cui Y."/>
            <person name="Leung E."/>
            <person name="Nong W."/>
            <person name="Shin S.-K."/>
            <person name="Au S."/>
            <person name="Jeong K.Y."/>
            <person name="Chew F.T."/>
            <person name="Hui J."/>
            <person name="Leung T.F."/>
            <person name="Tungtrongchitr A."/>
            <person name="Zhong N."/>
            <person name="Liu Z."/>
            <person name="Tsui S."/>
        </authorList>
    </citation>
    <scope>NUCLEOTIDE SEQUENCE</scope>
    <source>
        <strain evidence="2">Derf</strain>
        <tissue evidence="2">Whole organism</tissue>
    </source>
</reference>
<feature type="chain" id="PRO_5037472156" evidence="1">
    <location>
        <begin position="27"/>
        <end position="101"/>
    </location>
</feature>
<keyword evidence="1" id="KW-0732">Signal</keyword>
<evidence type="ECO:0000313" key="3">
    <source>
        <dbReference type="Proteomes" id="UP000790347"/>
    </source>
</evidence>
<dbReference type="Gene3D" id="3.30.70.2800">
    <property type="match status" value="1"/>
</dbReference>
<dbReference type="AlphaFoldDB" id="A0A922I1B4"/>
<comment type="caution">
    <text evidence="2">The sequence shown here is derived from an EMBL/GenBank/DDBJ whole genome shotgun (WGS) entry which is preliminary data.</text>
</comment>
<sequence length="101" mass="11404">MSKNFSISCLAVITFFSLLFVANVDSQNFPNNLFKSCCYYVTIRNCTGKNEVSHLCPDCTRPTPFCGLKSCNIFGCNCDSCRPQKEHTEILGMATWLTEHF</sequence>
<name>A0A922I1B4_DERFA</name>
<gene>
    <name evidence="2" type="ORF">DERF_008891</name>
</gene>
<evidence type="ECO:0000313" key="2">
    <source>
        <dbReference type="EMBL" id="KAH9518301.1"/>
    </source>
</evidence>
<dbReference type="Proteomes" id="UP000790347">
    <property type="component" value="Unassembled WGS sequence"/>
</dbReference>
<feature type="signal peptide" evidence="1">
    <location>
        <begin position="1"/>
        <end position="26"/>
    </location>
</feature>
<dbReference type="EMBL" id="ASGP02000003">
    <property type="protein sequence ID" value="KAH9518301.1"/>
    <property type="molecule type" value="Genomic_DNA"/>
</dbReference>
<accession>A0A922I1B4</accession>
<proteinExistence type="predicted"/>
<keyword evidence="3" id="KW-1185">Reference proteome</keyword>